<keyword evidence="3" id="KW-1185">Reference proteome</keyword>
<gene>
    <name evidence="2" type="ORF">SAMN05192565_101299</name>
</gene>
<feature type="transmembrane region" description="Helical" evidence="1">
    <location>
        <begin position="232"/>
        <end position="252"/>
    </location>
</feature>
<keyword evidence="1" id="KW-0812">Transmembrane</keyword>
<dbReference type="AlphaFoldDB" id="A0A1I2QP96"/>
<evidence type="ECO:0000313" key="2">
    <source>
        <dbReference type="EMBL" id="SFG30435.1"/>
    </source>
</evidence>
<organism evidence="2 3">
    <name type="scientific">Methylobacterium gossipiicola</name>
    <dbReference type="NCBI Taxonomy" id="582675"/>
    <lineage>
        <taxon>Bacteria</taxon>
        <taxon>Pseudomonadati</taxon>
        <taxon>Pseudomonadota</taxon>
        <taxon>Alphaproteobacteria</taxon>
        <taxon>Hyphomicrobiales</taxon>
        <taxon>Methylobacteriaceae</taxon>
        <taxon>Methylobacterium</taxon>
    </lineage>
</organism>
<feature type="transmembrane region" description="Helical" evidence="1">
    <location>
        <begin position="345"/>
        <end position="365"/>
    </location>
</feature>
<feature type="transmembrane region" description="Helical" evidence="1">
    <location>
        <begin position="318"/>
        <end position="338"/>
    </location>
</feature>
<keyword evidence="1" id="KW-1133">Transmembrane helix</keyword>
<dbReference type="Proteomes" id="UP000199229">
    <property type="component" value="Unassembled WGS sequence"/>
</dbReference>
<dbReference type="RefSeq" id="WP_091968218.1">
    <property type="nucleotide sequence ID" value="NZ_FOPM01000001.1"/>
</dbReference>
<feature type="transmembrane region" description="Helical" evidence="1">
    <location>
        <begin position="12"/>
        <end position="35"/>
    </location>
</feature>
<evidence type="ECO:0000313" key="3">
    <source>
        <dbReference type="Proteomes" id="UP000199229"/>
    </source>
</evidence>
<feature type="transmembrane region" description="Helical" evidence="1">
    <location>
        <begin position="371"/>
        <end position="389"/>
    </location>
</feature>
<name>A0A1I2QP96_9HYPH</name>
<accession>A0A1I2QP96</accession>
<dbReference type="EMBL" id="FOPM01000001">
    <property type="protein sequence ID" value="SFG30435.1"/>
    <property type="molecule type" value="Genomic_DNA"/>
</dbReference>
<feature type="transmembrane region" description="Helical" evidence="1">
    <location>
        <begin position="79"/>
        <end position="99"/>
    </location>
</feature>
<feature type="transmembrane region" description="Helical" evidence="1">
    <location>
        <begin position="130"/>
        <end position="152"/>
    </location>
</feature>
<dbReference type="OrthoDB" id="8437837at2"/>
<reference evidence="3" key="1">
    <citation type="submission" date="2016-10" db="EMBL/GenBank/DDBJ databases">
        <authorList>
            <person name="Varghese N."/>
            <person name="Submissions S."/>
        </authorList>
    </citation>
    <scope>NUCLEOTIDE SEQUENCE [LARGE SCALE GENOMIC DNA]</scope>
    <source>
        <strain evidence="3">Gh-105</strain>
    </source>
</reference>
<feature type="transmembrane region" description="Helical" evidence="1">
    <location>
        <begin position="197"/>
        <end position="226"/>
    </location>
</feature>
<evidence type="ECO:0000256" key="1">
    <source>
        <dbReference type="SAM" id="Phobius"/>
    </source>
</evidence>
<feature type="transmembrane region" description="Helical" evidence="1">
    <location>
        <begin position="41"/>
        <end position="59"/>
    </location>
</feature>
<protein>
    <recommendedName>
        <fullName evidence="4">Peptide ABC transporter permease</fullName>
    </recommendedName>
</protein>
<keyword evidence="1" id="KW-0472">Membrane</keyword>
<proteinExistence type="predicted"/>
<feature type="transmembrane region" description="Helical" evidence="1">
    <location>
        <begin position="105"/>
        <end position="123"/>
    </location>
</feature>
<sequence>MARTSNPPVDPALDAAALLRRVGFFGLFVIVPVTAQMGRRAAVILAPIAVVLLVLASIIDGKSGPWRSVALRLLRRPAWLAGLLLVLWAALSLVWTPFPELATERLLNLIATILLTFAGYLALPERMRSANLYLVPVGTAAAAIVAILLGLFEHRLLGVPGEADGTLDRGMTLLALLIWPAVAWLRSRGRDIEALGLALLVAAALVVSPNAPPLAALAVGAVAFALTTLRPALGVSLVSLGAMGLLVAAPLLPFLARPVASALFGPLSPGALSLKVWQKVVTSEPLRLVTGHGFETALRGRIFHLLPANAPTTLLFELWYELGIVGAFAAAFALHAAIRRGGRGTPVLVPGTMAAFAAAFAIACIGVGLTVMWWLTTLTVAILTFVAVARGQFRTRRPKASQLVQHEAP</sequence>
<evidence type="ECO:0008006" key="4">
    <source>
        <dbReference type="Google" id="ProtNLM"/>
    </source>
</evidence>